<sequence>MKLTFSLSTPSNKIGIVKGEHDVIMPKVFGIGGITNANTTIYFDSHSEYLETIINEQHPTFAPYFISNLKPRLKKYIFEPSRNNIEGVNWTNNNAESINNILKLSVD</sequence>
<dbReference type="Proteomes" id="UP001634394">
    <property type="component" value="Unassembled WGS sequence"/>
</dbReference>
<dbReference type="AlphaFoldDB" id="A0ABD3XVM3"/>
<keyword evidence="2" id="KW-1185">Reference proteome</keyword>
<evidence type="ECO:0000313" key="2">
    <source>
        <dbReference type="Proteomes" id="UP001634394"/>
    </source>
</evidence>
<protein>
    <submittedName>
        <fullName evidence="1">Uncharacterized protein</fullName>
    </submittedName>
</protein>
<proteinExistence type="predicted"/>
<accession>A0ABD3XVM3</accession>
<reference evidence="1 2" key="1">
    <citation type="submission" date="2024-11" db="EMBL/GenBank/DDBJ databases">
        <title>Chromosome-level genome assembly of the freshwater bivalve Anodonta woodiana.</title>
        <authorList>
            <person name="Chen X."/>
        </authorList>
    </citation>
    <scope>NUCLEOTIDE SEQUENCE [LARGE SCALE GENOMIC DNA]</scope>
    <source>
        <strain evidence="1">MN2024</strain>
        <tissue evidence="1">Gills</tissue>
    </source>
</reference>
<gene>
    <name evidence="1" type="ORF">ACJMK2_002005</name>
</gene>
<comment type="caution">
    <text evidence="1">The sequence shown here is derived from an EMBL/GenBank/DDBJ whole genome shotgun (WGS) entry which is preliminary data.</text>
</comment>
<dbReference type="EMBL" id="JBJQND010000001">
    <property type="protein sequence ID" value="KAL3889676.1"/>
    <property type="molecule type" value="Genomic_DNA"/>
</dbReference>
<organism evidence="1 2">
    <name type="scientific">Sinanodonta woodiana</name>
    <name type="common">Chinese pond mussel</name>
    <name type="synonym">Anodonta woodiana</name>
    <dbReference type="NCBI Taxonomy" id="1069815"/>
    <lineage>
        <taxon>Eukaryota</taxon>
        <taxon>Metazoa</taxon>
        <taxon>Spiralia</taxon>
        <taxon>Lophotrochozoa</taxon>
        <taxon>Mollusca</taxon>
        <taxon>Bivalvia</taxon>
        <taxon>Autobranchia</taxon>
        <taxon>Heteroconchia</taxon>
        <taxon>Palaeoheterodonta</taxon>
        <taxon>Unionida</taxon>
        <taxon>Unionoidea</taxon>
        <taxon>Unionidae</taxon>
        <taxon>Unioninae</taxon>
        <taxon>Sinanodonta</taxon>
    </lineage>
</organism>
<name>A0ABD3XVM3_SINWO</name>
<evidence type="ECO:0000313" key="1">
    <source>
        <dbReference type="EMBL" id="KAL3889676.1"/>
    </source>
</evidence>